<keyword evidence="1" id="KW-0677">Repeat</keyword>
<dbReference type="RefSeq" id="XP_056470999.1">
    <property type="nucleotide sequence ID" value="XM_056620193.1"/>
</dbReference>
<dbReference type="InterPro" id="IPR036770">
    <property type="entry name" value="Ankyrin_rpt-contain_sf"/>
</dbReference>
<dbReference type="PROSITE" id="PS50088">
    <property type="entry name" value="ANK_REPEAT"/>
    <property type="match status" value="2"/>
</dbReference>
<dbReference type="Gene3D" id="1.25.40.20">
    <property type="entry name" value="Ankyrin repeat-containing domain"/>
    <property type="match status" value="1"/>
</dbReference>
<protein>
    <submittedName>
        <fullName evidence="4">NACHT and Ankyrin domain protein</fullName>
    </submittedName>
</protein>
<dbReference type="SMART" id="SM00248">
    <property type="entry name" value="ANK"/>
    <property type="match status" value="2"/>
</dbReference>
<dbReference type="PANTHER" id="PTHR24201:SF16">
    <property type="entry name" value="ANKYRIN-1-LIKE-RELATED"/>
    <property type="match status" value="1"/>
</dbReference>
<keyword evidence="5" id="KW-1185">Reference proteome</keyword>
<evidence type="ECO:0000313" key="4">
    <source>
        <dbReference type="EMBL" id="KAJ5089017.1"/>
    </source>
</evidence>
<evidence type="ECO:0000256" key="1">
    <source>
        <dbReference type="ARBA" id="ARBA00022737"/>
    </source>
</evidence>
<evidence type="ECO:0000256" key="2">
    <source>
        <dbReference type="ARBA" id="ARBA00023043"/>
    </source>
</evidence>
<gene>
    <name evidence="4" type="ORF">N7532_007701</name>
</gene>
<dbReference type="PROSITE" id="PS50297">
    <property type="entry name" value="ANK_REP_REGION"/>
    <property type="match status" value="1"/>
</dbReference>
<accession>A0A9W9EW06</accession>
<dbReference type="AlphaFoldDB" id="A0A9W9EW06"/>
<reference evidence="4" key="2">
    <citation type="journal article" date="2023" name="IMA Fungus">
        <title>Comparative genomic study of the Penicillium genus elucidates a diverse pangenome and 15 lateral gene transfer events.</title>
        <authorList>
            <person name="Petersen C."/>
            <person name="Sorensen T."/>
            <person name="Nielsen M.R."/>
            <person name="Sondergaard T.E."/>
            <person name="Sorensen J.L."/>
            <person name="Fitzpatrick D.A."/>
            <person name="Frisvad J.C."/>
            <person name="Nielsen K.L."/>
        </authorList>
    </citation>
    <scope>NUCLEOTIDE SEQUENCE</scope>
    <source>
        <strain evidence="4">IBT 30761</strain>
    </source>
</reference>
<reference evidence="4" key="1">
    <citation type="submission" date="2022-11" db="EMBL/GenBank/DDBJ databases">
        <authorList>
            <person name="Petersen C."/>
        </authorList>
    </citation>
    <scope>NUCLEOTIDE SEQUENCE</scope>
    <source>
        <strain evidence="4">IBT 30761</strain>
    </source>
</reference>
<dbReference type="InterPro" id="IPR050776">
    <property type="entry name" value="Ank_Repeat/CDKN_Inhibitor"/>
</dbReference>
<sequence length="139" mass="15422">MVRLLVSDVRVDANWKDFRQITPLSVAAACGMERAIRSLVAHGADINSWDENGDTPLHYAARKRQETSLRQLFQYHHLDVTATNKNGARGYHIAILTLDYHTLARPQATIPGRHEIPLSIARSAAGPGAIEDIFLQKGL</sequence>
<feature type="repeat" description="ANK" evidence="3">
    <location>
        <begin position="19"/>
        <end position="51"/>
    </location>
</feature>
<dbReference type="PROSITE" id="PS51257">
    <property type="entry name" value="PROKAR_LIPOPROTEIN"/>
    <property type="match status" value="1"/>
</dbReference>
<comment type="caution">
    <text evidence="4">The sequence shown here is derived from an EMBL/GenBank/DDBJ whole genome shotgun (WGS) entry which is preliminary data.</text>
</comment>
<dbReference type="InterPro" id="IPR002110">
    <property type="entry name" value="Ankyrin_rpt"/>
</dbReference>
<organism evidence="4 5">
    <name type="scientific">Penicillium argentinense</name>
    <dbReference type="NCBI Taxonomy" id="1131581"/>
    <lineage>
        <taxon>Eukaryota</taxon>
        <taxon>Fungi</taxon>
        <taxon>Dikarya</taxon>
        <taxon>Ascomycota</taxon>
        <taxon>Pezizomycotina</taxon>
        <taxon>Eurotiomycetes</taxon>
        <taxon>Eurotiomycetidae</taxon>
        <taxon>Eurotiales</taxon>
        <taxon>Aspergillaceae</taxon>
        <taxon>Penicillium</taxon>
    </lineage>
</organism>
<keyword evidence="2 3" id="KW-0040">ANK repeat</keyword>
<dbReference type="OrthoDB" id="4369876at2759"/>
<feature type="repeat" description="ANK" evidence="3">
    <location>
        <begin position="52"/>
        <end position="85"/>
    </location>
</feature>
<dbReference type="PANTHER" id="PTHR24201">
    <property type="entry name" value="ANK_REP_REGION DOMAIN-CONTAINING PROTEIN"/>
    <property type="match status" value="1"/>
</dbReference>
<name>A0A9W9EW06_9EURO</name>
<evidence type="ECO:0000313" key="5">
    <source>
        <dbReference type="Proteomes" id="UP001149074"/>
    </source>
</evidence>
<proteinExistence type="predicted"/>
<dbReference type="Proteomes" id="UP001149074">
    <property type="component" value="Unassembled WGS sequence"/>
</dbReference>
<dbReference type="EMBL" id="JAPQKI010000009">
    <property type="protein sequence ID" value="KAJ5089017.1"/>
    <property type="molecule type" value="Genomic_DNA"/>
</dbReference>
<dbReference type="GO" id="GO:0005634">
    <property type="term" value="C:nucleus"/>
    <property type="evidence" value="ECO:0007669"/>
    <property type="project" value="TreeGrafter"/>
</dbReference>
<dbReference type="GeneID" id="81359172"/>
<evidence type="ECO:0000256" key="3">
    <source>
        <dbReference type="PROSITE-ProRule" id="PRU00023"/>
    </source>
</evidence>
<dbReference type="Pfam" id="PF12796">
    <property type="entry name" value="Ank_2"/>
    <property type="match status" value="1"/>
</dbReference>
<dbReference type="SUPFAM" id="SSF48403">
    <property type="entry name" value="Ankyrin repeat"/>
    <property type="match status" value="1"/>
</dbReference>